<reference evidence="4" key="1">
    <citation type="submission" date="2023-01" db="EMBL/GenBank/DDBJ databases">
        <title>Key to firefly adult light organ development and bioluminescence: homeobox transcription factors regulate luciferase expression and transportation to peroxisome.</title>
        <authorList>
            <person name="Fu X."/>
        </authorList>
    </citation>
    <scope>NUCLEOTIDE SEQUENCE [LARGE SCALE GENOMIC DNA]</scope>
</reference>
<feature type="domain" description="Cohesin subunit SCC3/SA HEAT-repeats" evidence="2">
    <location>
        <begin position="438"/>
        <end position="678"/>
    </location>
</feature>
<dbReference type="GO" id="GO:0008278">
    <property type="term" value="C:cohesin complex"/>
    <property type="evidence" value="ECO:0007669"/>
    <property type="project" value="TreeGrafter"/>
</dbReference>
<dbReference type="GO" id="GO:0003682">
    <property type="term" value="F:chromatin binding"/>
    <property type="evidence" value="ECO:0007669"/>
    <property type="project" value="TreeGrafter"/>
</dbReference>
<dbReference type="InterPro" id="IPR039662">
    <property type="entry name" value="Cohesin_Scc3/SA"/>
</dbReference>
<dbReference type="SUPFAM" id="SSF48371">
    <property type="entry name" value="ARM repeat"/>
    <property type="match status" value="1"/>
</dbReference>
<proteinExistence type="inferred from homology"/>
<dbReference type="GO" id="GO:0005634">
    <property type="term" value="C:nucleus"/>
    <property type="evidence" value="ECO:0007669"/>
    <property type="project" value="TreeGrafter"/>
</dbReference>
<dbReference type="PANTHER" id="PTHR11199">
    <property type="entry name" value="STROMAL ANTIGEN"/>
    <property type="match status" value="1"/>
</dbReference>
<comment type="similarity">
    <text evidence="1">Belongs to the SCC3 family.</text>
</comment>
<dbReference type="InterPro" id="IPR056396">
    <property type="entry name" value="HEAT_SCC3-SA"/>
</dbReference>
<name>A0AAN7PCA1_9COLE</name>
<evidence type="ECO:0000313" key="4">
    <source>
        <dbReference type="Proteomes" id="UP001353858"/>
    </source>
</evidence>
<comment type="caution">
    <text evidence="3">The sequence shown here is derived from an EMBL/GenBank/DDBJ whole genome shotgun (WGS) entry which is preliminary data.</text>
</comment>
<dbReference type="EMBL" id="JARPUR010000002">
    <property type="protein sequence ID" value="KAK4881678.1"/>
    <property type="molecule type" value="Genomic_DNA"/>
</dbReference>
<accession>A0AAN7PCA1</accession>
<evidence type="ECO:0000259" key="2">
    <source>
        <dbReference type="Pfam" id="PF24571"/>
    </source>
</evidence>
<dbReference type="Proteomes" id="UP001353858">
    <property type="component" value="Unassembled WGS sequence"/>
</dbReference>
<dbReference type="PANTHER" id="PTHR11199:SF0">
    <property type="entry name" value="LD34181P-RELATED"/>
    <property type="match status" value="1"/>
</dbReference>
<organism evidence="3 4">
    <name type="scientific">Aquatica leii</name>
    <dbReference type="NCBI Taxonomy" id="1421715"/>
    <lineage>
        <taxon>Eukaryota</taxon>
        <taxon>Metazoa</taxon>
        <taxon>Ecdysozoa</taxon>
        <taxon>Arthropoda</taxon>
        <taxon>Hexapoda</taxon>
        <taxon>Insecta</taxon>
        <taxon>Pterygota</taxon>
        <taxon>Neoptera</taxon>
        <taxon>Endopterygota</taxon>
        <taxon>Coleoptera</taxon>
        <taxon>Polyphaga</taxon>
        <taxon>Elateriformia</taxon>
        <taxon>Elateroidea</taxon>
        <taxon>Lampyridae</taxon>
        <taxon>Luciolinae</taxon>
        <taxon>Aquatica</taxon>
    </lineage>
</organism>
<protein>
    <recommendedName>
        <fullName evidence="2">Cohesin subunit SCC3/SA HEAT-repeats domain-containing protein</fullName>
    </recommendedName>
</protein>
<keyword evidence="4" id="KW-1185">Reference proteome</keyword>
<sequence>MSFMNTQTPYVSSTPVSHKNQFSISFSNLSEIDDIDVPNGNAKKQKIDDDLINSTTNLSHKFTLASHLTPFFTNLNISGCTNVSASTLQTFEDVSCIGVQKNYNRIRKGQDYNFFRPRKMEGIYNSLIINQNYKKEVYVWIQHFQNDHNSAIAEMIQFVADICGYQEFDITTIWKSKEMNILELVNYMEENPPKIQMETGRYLFKGISDWAKYIQTLIYKFVQYLLEVVHEEDIDFANLVVVFALIIGFSNSMNRSMRHTAVAISNTITNIEDPNLDLMKAECAEEMFLWFCTDPSLFCGTKFFNRLMRFVQNQSKKLRKAALKTCYRLVTTEQLGEHLKPVIKTLAKVVGGRVCDIDYNIAISAVKICTILLDKYDDVIEDDLRNKIIYLVFGNHCLLAMASGEFLMKHLKAESEKSFLLTLVCFVYSIKKNDYIIFLVEAILDCCPLMLDWATMIDTLLDDSSTFNPELQTILICIMSESVQQYFAGKSKIPRMKSYERQFKVTSEKITNIFIDKISRLLKKYKKDSLGLQMLLEILFLMDLKFVLDTNATEIDSILSSLRPIFVEQTDKDALESISKYLSVMCGNNISLIKKCEIKIQTLKLAIKDAITNFMKQSNKKEVEIWLLRVLSLFKHHDLTGIMQFSFFMESVEIMKKNDFSSNAIQHSLKCCYQHLKWRLKYIINNAVDAISSESLNEDIAFTKKAFDQFTHCCFNLMTENQESALSLVAFECICKVYTKFRQDLKLPTTLNDGLSVLTPFIKSQTYIRQFMNYAYVTLFEATTKDTLFTRRFLMGKVFDLIHLNVIGFTESSKLYQCYYSHHDDYGDIFKTALNLIREVSDLAYVGIILQSLIYIYSQYLLVTAKNEPQEDIFNNLQNLSKQFQLLMNRSTSNSQMLLNLGIRYAASSDKHYMFFDILKVFSKPLSTSEKRALINTTTAAIPEANRTNRHVQAFLWYLENKEVQQRKAVPVDSISSSITRTNLNSTENYNISFSSTDS</sequence>
<evidence type="ECO:0000313" key="3">
    <source>
        <dbReference type="EMBL" id="KAK4881678.1"/>
    </source>
</evidence>
<dbReference type="InterPro" id="IPR016024">
    <property type="entry name" value="ARM-type_fold"/>
</dbReference>
<dbReference type="GO" id="GO:0000785">
    <property type="term" value="C:chromatin"/>
    <property type="evidence" value="ECO:0007669"/>
    <property type="project" value="TreeGrafter"/>
</dbReference>
<gene>
    <name evidence="3" type="ORF">RN001_004997</name>
</gene>
<dbReference type="Pfam" id="PF24571">
    <property type="entry name" value="HEAT_SCC3-SA"/>
    <property type="match status" value="1"/>
</dbReference>
<evidence type="ECO:0000256" key="1">
    <source>
        <dbReference type="ARBA" id="ARBA00005486"/>
    </source>
</evidence>
<dbReference type="AlphaFoldDB" id="A0AAN7PCA1"/>
<dbReference type="GO" id="GO:0007062">
    <property type="term" value="P:sister chromatid cohesion"/>
    <property type="evidence" value="ECO:0007669"/>
    <property type="project" value="TreeGrafter"/>
</dbReference>